<proteinExistence type="predicted"/>
<sequence>MFYSTDVYHYIRAELSGLGIDFESADFSYAVNHSQGDHVTFSGKIEAEELNKCVDLYVEALLKTNAPSYEVDALSKKLKYFLKVYHQVASSYLDITGRSYSRSKIEFEDVGLDILSDSGEDDEKYCHYMEVDGEVLIGRFGLMQFWYSDFNDFLNFVSNSITDCLQRAYGTLSKVSMAMYNAVEDFKYSRVINDRLTLSIKAVSDDSCDMDLGDCYLDTEVSPFGKTKDIRNNELIKAMYHGVANNQDVPVQVKISFIDEDENVVSETWRTTYSTLDANGKYKIADRRSLISEAVYDLRAALDISKAA</sequence>
<organism evidence="1 2">
    <name type="scientific">Buttiauxella agrestis</name>
    <dbReference type="NCBI Taxonomy" id="82977"/>
    <lineage>
        <taxon>Bacteria</taxon>
        <taxon>Pseudomonadati</taxon>
        <taxon>Pseudomonadota</taxon>
        <taxon>Gammaproteobacteria</taxon>
        <taxon>Enterobacterales</taxon>
        <taxon>Enterobacteriaceae</taxon>
        <taxon>Buttiauxella</taxon>
    </lineage>
</organism>
<protein>
    <submittedName>
        <fullName evidence="1">Uncharacterized protein</fullName>
    </submittedName>
</protein>
<accession>A0A381KN38</accession>
<gene>
    <name evidence="1" type="ORF">NCTC12119_04802</name>
</gene>
<dbReference type="RefSeq" id="WP_115632013.1">
    <property type="nucleotide sequence ID" value="NZ_UIGI01000002.1"/>
</dbReference>
<name>A0A381KN38_9ENTR</name>
<evidence type="ECO:0000313" key="1">
    <source>
        <dbReference type="EMBL" id="SUY92773.1"/>
    </source>
</evidence>
<dbReference type="EMBL" id="UIGI01000002">
    <property type="protein sequence ID" value="SUY92773.1"/>
    <property type="molecule type" value="Genomic_DNA"/>
</dbReference>
<dbReference type="AlphaFoldDB" id="A0A381KN38"/>
<dbReference type="Proteomes" id="UP000255528">
    <property type="component" value="Unassembled WGS sequence"/>
</dbReference>
<evidence type="ECO:0000313" key="2">
    <source>
        <dbReference type="Proteomes" id="UP000255528"/>
    </source>
</evidence>
<reference evidence="1 2" key="1">
    <citation type="submission" date="2018-06" db="EMBL/GenBank/DDBJ databases">
        <authorList>
            <consortium name="Pathogen Informatics"/>
            <person name="Doyle S."/>
        </authorList>
    </citation>
    <scope>NUCLEOTIDE SEQUENCE [LARGE SCALE GENOMIC DNA]</scope>
    <source>
        <strain evidence="1 2">NCTC12119</strain>
    </source>
</reference>